<gene>
    <name evidence="3" type="ORF">SAOR_13260</name>
</gene>
<dbReference type="InterPro" id="IPR029045">
    <property type="entry name" value="ClpP/crotonase-like_dom_sf"/>
</dbReference>
<organism evidence="3 4">
    <name type="scientific">Salinisphaera orenii MK-B5</name>
    <dbReference type="NCBI Taxonomy" id="856730"/>
    <lineage>
        <taxon>Bacteria</taxon>
        <taxon>Pseudomonadati</taxon>
        <taxon>Pseudomonadota</taxon>
        <taxon>Gammaproteobacteria</taxon>
        <taxon>Salinisphaerales</taxon>
        <taxon>Salinisphaeraceae</taxon>
        <taxon>Salinisphaera</taxon>
    </lineage>
</organism>
<accession>A0A423PH57</accession>
<dbReference type="InterPro" id="IPR018376">
    <property type="entry name" value="Enoyl-CoA_hyd/isom_CS"/>
</dbReference>
<dbReference type="InterPro" id="IPR045002">
    <property type="entry name" value="Ech1-like"/>
</dbReference>
<dbReference type="InterPro" id="IPR001753">
    <property type="entry name" value="Enoyl-CoA_hydra/iso"/>
</dbReference>
<dbReference type="Gene3D" id="3.90.226.10">
    <property type="entry name" value="2-enoyl-CoA Hydratase, Chain A, domain 1"/>
    <property type="match status" value="1"/>
</dbReference>
<dbReference type="SUPFAM" id="SSF52096">
    <property type="entry name" value="ClpP/crotonase"/>
    <property type="match status" value="1"/>
</dbReference>
<dbReference type="Pfam" id="PF00378">
    <property type="entry name" value="ECH_1"/>
    <property type="match status" value="1"/>
</dbReference>
<evidence type="ECO:0000256" key="2">
    <source>
        <dbReference type="RuleBase" id="RU003707"/>
    </source>
</evidence>
<dbReference type="EMBL" id="AYKH01000040">
    <property type="protein sequence ID" value="ROO24951.1"/>
    <property type="molecule type" value="Genomic_DNA"/>
</dbReference>
<dbReference type="NCBIfam" id="NF005699">
    <property type="entry name" value="PRK07509.1"/>
    <property type="match status" value="1"/>
</dbReference>
<proteinExistence type="inferred from homology"/>
<comment type="similarity">
    <text evidence="1 2">Belongs to the enoyl-CoA hydratase/isomerase family.</text>
</comment>
<evidence type="ECO:0000256" key="1">
    <source>
        <dbReference type="ARBA" id="ARBA00005254"/>
    </source>
</evidence>
<dbReference type="AlphaFoldDB" id="A0A423PH57"/>
<evidence type="ECO:0000313" key="3">
    <source>
        <dbReference type="EMBL" id="ROO24951.1"/>
    </source>
</evidence>
<reference evidence="3 4" key="1">
    <citation type="submission" date="2013-10" db="EMBL/GenBank/DDBJ databases">
        <title>Salinisphaera orenii MK-B5 Genome Sequencing.</title>
        <authorList>
            <person name="Lai Q."/>
            <person name="Li C."/>
            <person name="Shao Z."/>
        </authorList>
    </citation>
    <scope>NUCLEOTIDE SEQUENCE [LARGE SCALE GENOMIC DNA]</scope>
    <source>
        <strain evidence="3 4">MK-B5</strain>
    </source>
</reference>
<comment type="caution">
    <text evidence="3">The sequence shown here is derived from an EMBL/GenBank/DDBJ whole genome shotgun (WGS) entry which is preliminary data.</text>
</comment>
<dbReference type="GO" id="GO:0016853">
    <property type="term" value="F:isomerase activity"/>
    <property type="evidence" value="ECO:0007669"/>
    <property type="project" value="InterPro"/>
</dbReference>
<dbReference type="CDD" id="cd06558">
    <property type="entry name" value="crotonase-like"/>
    <property type="match status" value="1"/>
</dbReference>
<protein>
    <submittedName>
        <fullName evidence="3">Enoyl-CoA hydratase</fullName>
    </submittedName>
</protein>
<dbReference type="Proteomes" id="UP000283993">
    <property type="component" value="Unassembled WGS sequence"/>
</dbReference>
<keyword evidence="4" id="KW-1185">Reference proteome</keyword>
<dbReference type="PANTHER" id="PTHR43149">
    <property type="entry name" value="ENOYL-COA HYDRATASE"/>
    <property type="match status" value="1"/>
</dbReference>
<evidence type="ECO:0000313" key="4">
    <source>
        <dbReference type="Proteomes" id="UP000283993"/>
    </source>
</evidence>
<sequence>MTHERGRWRARARTGKVAGRTAVEPAMSSSETVRVRVEAGRAEVRLNRPEKHNGMNLAMLAAVTDCAARLRRDRGLRSVVIAGNGPSFCAGLDFASVMARPLIAVPALARLWLPRINRLQRWSLGWRDIGAPVIAAIRGHCLGAGLQLALGADVRVARADARLSIMETRWGLVPDMGGAVLLRELVGIDTAKELTLSARIVDGREAQRLGLVTHLADEPEARAHELAERMSRHSPDAVAAGKFLLQDAWQAGTARAAAAERWWQRRLIGRINQRISMRRKDASDGSPFRRRRIRR</sequence>
<name>A0A423PH57_9GAMM</name>
<dbReference type="PANTHER" id="PTHR43149:SF1">
    <property type="entry name" value="DELTA(3,5)-DELTA(2,4)-DIENOYL-COA ISOMERASE, MITOCHONDRIAL"/>
    <property type="match status" value="1"/>
</dbReference>
<dbReference type="PROSITE" id="PS00166">
    <property type="entry name" value="ENOYL_COA_HYDRATASE"/>
    <property type="match status" value="1"/>
</dbReference>